<gene>
    <name evidence="1" type="ORF">I4F81_002632</name>
</gene>
<sequence>MPPPPTATVAPVEAPVAAPPAGGVADAAAAAVAAARAASAAAAAAAPPSTSGTGTPTPAPARAVEDLPGGRRPPLPSVTLSTILSIPELACLLYDHLAGVPFTAAPPADPDSPGAFACALTLVGAAAVAPLAATCRAARSALRPAVRTLSLSPPPTASAVAGTLLGGGGGGGGGGGSARRGRIGSAAGAAAADATTAAALSARRAAALGRLLRTFPALRCLSAVRAGWVDAPALAAVAASAPRLEALRLAGVPSLPASAVGALAALSRLGHLNLGYPPAPAPTGANAPTATPAAAAAASVERCAVVGALPALTSLSLSGHALSPGALAAVGSGGRLRRLWLTGASGVSPAAVRALASSPAGATLTHLWVAGVNGGHGVADAHVAGLAPAGALRELHLGHALSLTDVGLAAVAAAAFAPSLRVLVLEGGGGGAEGVTRGGVAALRAALPACELRIGVGGEEGEAAAAGDGGGWVDGWHP</sequence>
<dbReference type="EMBL" id="CM020618">
    <property type="protein sequence ID" value="KAK1860040.1"/>
    <property type="molecule type" value="Genomic_DNA"/>
</dbReference>
<keyword evidence="2" id="KW-1185">Reference proteome</keyword>
<evidence type="ECO:0000313" key="2">
    <source>
        <dbReference type="Proteomes" id="UP000798662"/>
    </source>
</evidence>
<dbReference type="Proteomes" id="UP000798662">
    <property type="component" value="Chromosome 1"/>
</dbReference>
<organism evidence="1 2">
    <name type="scientific">Pyropia yezoensis</name>
    <name type="common">Susabi-nori</name>
    <name type="synonym">Porphyra yezoensis</name>
    <dbReference type="NCBI Taxonomy" id="2788"/>
    <lineage>
        <taxon>Eukaryota</taxon>
        <taxon>Rhodophyta</taxon>
        <taxon>Bangiophyceae</taxon>
        <taxon>Bangiales</taxon>
        <taxon>Bangiaceae</taxon>
        <taxon>Pyropia</taxon>
    </lineage>
</organism>
<name>A0ACC3BPX7_PYRYE</name>
<protein>
    <submittedName>
        <fullName evidence="1">Uncharacterized protein</fullName>
    </submittedName>
</protein>
<reference evidence="1" key="1">
    <citation type="submission" date="2019-11" db="EMBL/GenBank/DDBJ databases">
        <title>Nori genome reveals adaptations in red seaweeds to the harsh intertidal environment.</title>
        <authorList>
            <person name="Wang D."/>
            <person name="Mao Y."/>
        </authorList>
    </citation>
    <scope>NUCLEOTIDE SEQUENCE</scope>
    <source>
        <tissue evidence="1">Gametophyte</tissue>
    </source>
</reference>
<accession>A0ACC3BPX7</accession>
<comment type="caution">
    <text evidence="1">The sequence shown here is derived from an EMBL/GenBank/DDBJ whole genome shotgun (WGS) entry which is preliminary data.</text>
</comment>
<proteinExistence type="predicted"/>
<evidence type="ECO:0000313" key="1">
    <source>
        <dbReference type="EMBL" id="KAK1860040.1"/>
    </source>
</evidence>